<dbReference type="InterPro" id="IPR000192">
    <property type="entry name" value="Aminotrans_V_dom"/>
</dbReference>
<accession>A0A918TTW3</accession>
<dbReference type="RefSeq" id="WP_189572516.1">
    <property type="nucleotide sequence ID" value="NZ_BMXI01000016.1"/>
</dbReference>
<evidence type="ECO:0000259" key="6">
    <source>
        <dbReference type="Pfam" id="PF00266"/>
    </source>
</evidence>
<dbReference type="InterPro" id="IPR015422">
    <property type="entry name" value="PyrdxlP-dep_Trfase_small"/>
</dbReference>
<sequence length="360" mass="39127">MAKPKLFSPGPIDVAPETYAAMCGPTIGHRGADFEELYASVQPGLQEIAGTSRGVFLNTSSAWGIMEGSLRNLTQKKVLNLCGGAFSDKWYGVAKSCGKEAEKIQVEWGQPIDPADVRAKLSEGGFDTVTLVHNETSTGCMNNLAEIAAVVREFDDVLLITDTVSSFSAVPTPFDELGIDVLLCGVQKALALPPGLSLFVASERAQARAATTPDRGYYFDFVEFQTNHEKNNTPSTPAIPHIYGLKERVDVMLAEGLENRYARHAATNQALLDWAAGHGFESLAPEGFRSKSLGCFVTPDDLDLSGWIKAVRNNHGFLINGGYGKIKGKTFRISNMGNETLETMQELFVALDEELPKFRK</sequence>
<evidence type="ECO:0000256" key="4">
    <source>
        <dbReference type="PIRSR" id="PIRSR000524-1"/>
    </source>
</evidence>
<comment type="similarity">
    <text evidence="2">Belongs to the class-V pyridoxal-phosphate-dependent aminotransferase family.</text>
</comment>
<dbReference type="Gene3D" id="3.40.640.10">
    <property type="entry name" value="Type I PLP-dependent aspartate aminotransferase-like (Major domain)"/>
    <property type="match status" value="1"/>
</dbReference>
<dbReference type="InterPro" id="IPR024169">
    <property type="entry name" value="SP_NH2Trfase/AEP_transaminase"/>
</dbReference>
<dbReference type="InterPro" id="IPR015424">
    <property type="entry name" value="PyrdxlP-dep_Trfase"/>
</dbReference>
<evidence type="ECO:0000256" key="1">
    <source>
        <dbReference type="ARBA" id="ARBA00001933"/>
    </source>
</evidence>
<dbReference type="PANTHER" id="PTHR21152">
    <property type="entry name" value="AMINOTRANSFERASE CLASS V"/>
    <property type="match status" value="1"/>
</dbReference>
<reference evidence="7" key="2">
    <citation type="submission" date="2020-09" db="EMBL/GenBank/DDBJ databases">
        <authorList>
            <person name="Sun Q."/>
            <person name="Kim S."/>
        </authorList>
    </citation>
    <scope>NUCLEOTIDE SEQUENCE</scope>
    <source>
        <strain evidence="7">KCTC 12988</strain>
    </source>
</reference>
<keyword evidence="3 5" id="KW-0663">Pyridoxal phosphate</keyword>
<dbReference type="AlphaFoldDB" id="A0A918TTW3"/>
<evidence type="ECO:0000313" key="8">
    <source>
        <dbReference type="Proteomes" id="UP000644507"/>
    </source>
</evidence>
<dbReference type="Pfam" id="PF00266">
    <property type="entry name" value="Aminotran_5"/>
    <property type="match status" value="1"/>
</dbReference>
<dbReference type="PIRSF" id="PIRSF000524">
    <property type="entry name" value="SPT"/>
    <property type="match status" value="1"/>
</dbReference>
<dbReference type="GO" id="GO:0019265">
    <property type="term" value="P:glycine biosynthetic process, by transamination of glyoxylate"/>
    <property type="evidence" value="ECO:0007669"/>
    <property type="project" value="TreeGrafter"/>
</dbReference>
<dbReference type="EMBL" id="BMXI01000016">
    <property type="protein sequence ID" value="GHC63164.1"/>
    <property type="molecule type" value="Genomic_DNA"/>
</dbReference>
<dbReference type="GO" id="GO:0008453">
    <property type="term" value="F:alanine-glyoxylate transaminase activity"/>
    <property type="evidence" value="ECO:0007669"/>
    <property type="project" value="TreeGrafter"/>
</dbReference>
<dbReference type="Proteomes" id="UP000644507">
    <property type="component" value="Unassembled WGS sequence"/>
</dbReference>
<feature type="modified residue" description="N6-(pyridoxal phosphate)lysine" evidence="5">
    <location>
        <position position="188"/>
    </location>
</feature>
<dbReference type="InterPro" id="IPR015421">
    <property type="entry name" value="PyrdxlP-dep_Trfase_major"/>
</dbReference>
<dbReference type="Gene3D" id="3.90.1150.10">
    <property type="entry name" value="Aspartate Aminotransferase, domain 1"/>
    <property type="match status" value="1"/>
</dbReference>
<dbReference type="GO" id="GO:0004760">
    <property type="term" value="F:L-serine-pyruvate transaminase activity"/>
    <property type="evidence" value="ECO:0007669"/>
    <property type="project" value="TreeGrafter"/>
</dbReference>
<evidence type="ECO:0000313" key="7">
    <source>
        <dbReference type="EMBL" id="GHC63164.1"/>
    </source>
</evidence>
<keyword evidence="8" id="KW-1185">Reference proteome</keyword>
<feature type="binding site" evidence="4">
    <location>
        <position position="332"/>
    </location>
    <ligand>
        <name>substrate</name>
    </ligand>
</feature>
<reference evidence="7" key="1">
    <citation type="journal article" date="2014" name="Int. J. Syst. Evol. Microbiol.">
        <title>Complete genome sequence of Corynebacterium casei LMG S-19264T (=DSM 44701T), isolated from a smear-ripened cheese.</title>
        <authorList>
            <consortium name="US DOE Joint Genome Institute (JGI-PGF)"/>
            <person name="Walter F."/>
            <person name="Albersmeier A."/>
            <person name="Kalinowski J."/>
            <person name="Ruckert C."/>
        </authorList>
    </citation>
    <scope>NUCLEOTIDE SEQUENCE</scope>
    <source>
        <strain evidence="7">KCTC 12988</strain>
    </source>
</reference>
<feature type="domain" description="Aminotransferase class V" evidence="6">
    <location>
        <begin position="90"/>
        <end position="272"/>
    </location>
</feature>
<dbReference type="SUPFAM" id="SSF53383">
    <property type="entry name" value="PLP-dependent transferases"/>
    <property type="match status" value="1"/>
</dbReference>
<evidence type="ECO:0000256" key="2">
    <source>
        <dbReference type="ARBA" id="ARBA00009236"/>
    </source>
</evidence>
<keyword evidence="7" id="KW-0032">Aminotransferase</keyword>
<keyword evidence="7" id="KW-0808">Transferase</keyword>
<name>A0A918TTW3_9BACT</name>
<evidence type="ECO:0000256" key="5">
    <source>
        <dbReference type="PIRSR" id="PIRSR000524-50"/>
    </source>
</evidence>
<comment type="cofactor">
    <cofactor evidence="1 5">
        <name>pyridoxal 5'-phosphate</name>
        <dbReference type="ChEBI" id="CHEBI:597326"/>
    </cofactor>
</comment>
<evidence type="ECO:0000256" key="3">
    <source>
        <dbReference type="ARBA" id="ARBA00022898"/>
    </source>
</evidence>
<gene>
    <name evidence="7" type="ORF">GCM10007100_33310</name>
</gene>
<dbReference type="PANTHER" id="PTHR21152:SF40">
    <property type="entry name" value="ALANINE--GLYOXYLATE AMINOTRANSFERASE"/>
    <property type="match status" value="1"/>
</dbReference>
<organism evidence="7 8">
    <name type="scientific">Roseibacillus persicicus</name>
    <dbReference type="NCBI Taxonomy" id="454148"/>
    <lineage>
        <taxon>Bacteria</taxon>
        <taxon>Pseudomonadati</taxon>
        <taxon>Verrucomicrobiota</taxon>
        <taxon>Verrucomicrobiia</taxon>
        <taxon>Verrucomicrobiales</taxon>
        <taxon>Verrucomicrobiaceae</taxon>
        <taxon>Roseibacillus</taxon>
    </lineage>
</organism>
<proteinExistence type="inferred from homology"/>
<comment type="caution">
    <text evidence="7">The sequence shown here is derived from an EMBL/GenBank/DDBJ whole genome shotgun (WGS) entry which is preliminary data.</text>
</comment>
<protein>
    <submittedName>
        <fullName evidence="7">Aminotransferase</fullName>
    </submittedName>
</protein>